<protein>
    <submittedName>
        <fullName evidence="1">Uncharacterized protein</fullName>
    </submittedName>
</protein>
<dbReference type="EMBL" id="LAZR01054029">
    <property type="protein sequence ID" value="KKK79433.1"/>
    <property type="molecule type" value="Genomic_DNA"/>
</dbReference>
<organism evidence="1">
    <name type="scientific">marine sediment metagenome</name>
    <dbReference type="NCBI Taxonomy" id="412755"/>
    <lineage>
        <taxon>unclassified sequences</taxon>
        <taxon>metagenomes</taxon>
        <taxon>ecological metagenomes</taxon>
    </lineage>
</organism>
<comment type="caution">
    <text evidence="1">The sequence shown here is derived from an EMBL/GenBank/DDBJ whole genome shotgun (WGS) entry which is preliminary data.</text>
</comment>
<name>A0A0F8YDI0_9ZZZZ</name>
<feature type="non-terminal residue" evidence="1">
    <location>
        <position position="83"/>
    </location>
</feature>
<proteinExistence type="predicted"/>
<dbReference type="AlphaFoldDB" id="A0A0F8YDI0"/>
<evidence type="ECO:0000313" key="1">
    <source>
        <dbReference type="EMBL" id="KKK79433.1"/>
    </source>
</evidence>
<gene>
    <name evidence="1" type="ORF">LCGC14_2833570</name>
</gene>
<reference evidence="1" key="1">
    <citation type="journal article" date="2015" name="Nature">
        <title>Complex archaea that bridge the gap between prokaryotes and eukaryotes.</title>
        <authorList>
            <person name="Spang A."/>
            <person name="Saw J.H."/>
            <person name="Jorgensen S.L."/>
            <person name="Zaremba-Niedzwiedzka K."/>
            <person name="Martijn J."/>
            <person name="Lind A.E."/>
            <person name="van Eijk R."/>
            <person name="Schleper C."/>
            <person name="Guy L."/>
            <person name="Ettema T.J."/>
        </authorList>
    </citation>
    <scope>NUCLEOTIDE SEQUENCE</scope>
</reference>
<sequence length="83" mass="9739">MSKLYVATSRCQCYEFPCENETLGNKVCQILYSVFLSRERADRLVDRDKKGFMINNPTFEGDLDKLYYVKESSEGKVYHKSHD</sequence>
<accession>A0A0F8YDI0</accession>